<comment type="pathway">
    <text evidence="1">Glycolipid biosynthesis; glycosylphosphatidylinositol-anchor biosynthesis.</text>
</comment>
<gene>
    <name evidence="6" type="ORF">H6P81_004599</name>
</gene>
<evidence type="ECO:0000256" key="4">
    <source>
        <dbReference type="SAM" id="Phobius"/>
    </source>
</evidence>
<feature type="transmembrane region" description="Helical" evidence="4">
    <location>
        <begin position="51"/>
        <end position="69"/>
    </location>
</feature>
<dbReference type="GO" id="GO:0006506">
    <property type="term" value="P:GPI anchor biosynthetic process"/>
    <property type="evidence" value="ECO:0007669"/>
    <property type="project" value="InterPro"/>
</dbReference>
<sequence length="213" mass="23904">MISISRFLMEDSGEVPQSLGRYSYIHDAESGFSEAVDQHHILVRRRKARKFLLYFVSSLLLVYIGYLLLIKESLGTSPLLIIPLAVIIVRSSYQISVEKESIIIMPSLGVQLVTHYMSGNTERRFVPIGKILKPLLNECVTPVTCYWSLALLVRGEPELMLVFQKLRPPVKMLIPVWKALCSATSEGSTMLETDDGHESSSYLISRGVGSESR</sequence>
<evidence type="ECO:0000259" key="5">
    <source>
        <dbReference type="Pfam" id="PF10181"/>
    </source>
</evidence>
<proteinExistence type="inferred from homology"/>
<protein>
    <recommendedName>
        <fullName evidence="5">Phosphatidylinositol N-acetylglucosaminyltransferase subunit H conserved domain-containing protein</fullName>
    </recommendedName>
</protein>
<organism evidence="6 7">
    <name type="scientific">Aristolochia fimbriata</name>
    <name type="common">White veined hardy Dutchman's pipe vine</name>
    <dbReference type="NCBI Taxonomy" id="158543"/>
    <lineage>
        <taxon>Eukaryota</taxon>
        <taxon>Viridiplantae</taxon>
        <taxon>Streptophyta</taxon>
        <taxon>Embryophyta</taxon>
        <taxon>Tracheophyta</taxon>
        <taxon>Spermatophyta</taxon>
        <taxon>Magnoliopsida</taxon>
        <taxon>Magnoliidae</taxon>
        <taxon>Piperales</taxon>
        <taxon>Aristolochiaceae</taxon>
        <taxon>Aristolochia</taxon>
    </lineage>
</organism>
<feature type="region of interest" description="Disordered" evidence="3">
    <location>
        <begin position="190"/>
        <end position="213"/>
    </location>
</feature>
<name>A0AAV7ES50_ARIFI</name>
<dbReference type="InterPro" id="IPR044215">
    <property type="entry name" value="PIG-H"/>
</dbReference>
<keyword evidence="4" id="KW-0472">Membrane</keyword>
<dbReference type="Pfam" id="PF10181">
    <property type="entry name" value="PIG-H"/>
    <property type="match status" value="1"/>
</dbReference>
<dbReference type="Proteomes" id="UP000825729">
    <property type="component" value="Unassembled WGS sequence"/>
</dbReference>
<evidence type="ECO:0000313" key="6">
    <source>
        <dbReference type="EMBL" id="KAG9451695.1"/>
    </source>
</evidence>
<evidence type="ECO:0000256" key="3">
    <source>
        <dbReference type="SAM" id="MobiDB-lite"/>
    </source>
</evidence>
<evidence type="ECO:0000256" key="2">
    <source>
        <dbReference type="ARBA" id="ARBA00009610"/>
    </source>
</evidence>
<dbReference type="GO" id="GO:0000506">
    <property type="term" value="C:glycosylphosphatidylinositol-N-acetylglucosaminyltransferase (GPI-GnT) complex"/>
    <property type="evidence" value="ECO:0007669"/>
    <property type="project" value="InterPro"/>
</dbReference>
<evidence type="ECO:0000256" key="1">
    <source>
        <dbReference type="ARBA" id="ARBA00004687"/>
    </source>
</evidence>
<keyword evidence="4" id="KW-0812">Transmembrane</keyword>
<comment type="caution">
    <text evidence="6">The sequence shown here is derived from an EMBL/GenBank/DDBJ whole genome shotgun (WGS) entry which is preliminary data.</text>
</comment>
<feature type="domain" description="Phosphatidylinositol N-acetylglucosaminyltransferase subunit H conserved" evidence="5">
    <location>
        <begin position="101"/>
        <end position="164"/>
    </location>
</feature>
<comment type="similarity">
    <text evidence="2">Belongs to the PIGH family.</text>
</comment>
<dbReference type="AlphaFoldDB" id="A0AAV7ES50"/>
<accession>A0AAV7ES50</accession>
<evidence type="ECO:0000313" key="7">
    <source>
        <dbReference type="Proteomes" id="UP000825729"/>
    </source>
</evidence>
<keyword evidence="7" id="KW-1185">Reference proteome</keyword>
<dbReference type="PANTHER" id="PTHR15231">
    <property type="entry name" value="PHOSPHATIDYLINOSITOL N-ACETYLGLUCOSAMINYLTRANSFERASE SUBUNIT H"/>
    <property type="match status" value="1"/>
</dbReference>
<dbReference type="InterPro" id="IPR019328">
    <property type="entry name" value="PIGH-H_dom"/>
</dbReference>
<dbReference type="PANTHER" id="PTHR15231:SF1">
    <property type="entry name" value="PHOSPHATIDYLINOSITOL N-ACETYLGLUCOSAMINYLTRANSFERASE SUBUNIT H"/>
    <property type="match status" value="1"/>
</dbReference>
<reference evidence="6 7" key="1">
    <citation type="submission" date="2021-07" db="EMBL/GenBank/DDBJ databases">
        <title>The Aristolochia fimbriata genome: insights into angiosperm evolution, floral development and chemical biosynthesis.</title>
        <authorList>
            <person name="Jiao Y."/>
        </authorList>
    </citation>
    <scope>NUCLEOTIDE SEQUENCE [LARGE SCALE GENOMIC DNA]</scope>
    <source>
        <strain evidence="6">IBCAS-2021</strain>
        <tissue evidence="6">Leaf</tissue>
    </source>
</reference>
<dbReference type="EMBL" id="JAINDJ010000003">
    <property type="protein sequence ID" value="KAG9451695.1"/>
    <property type="molecule type" value="Genomic_DNA"/>
</dbReference>
<keyword evidence="4" id="KW-1133">Transmembrane helix</keyword>